<proteinExistence type="predicted"/>
<dbReference type="EMBL" id="CM001224">
    <property type="protein sequence ID" value="KEH18832.1"/>
    <property type="molecule type" value="Genomic_DNA"/>
</dbReference>
<organism evidence="1 3">
    <name type="scientific">Medicago truncatula</name>
    <name type="common">Barrel medic</name>
    <name type="synonym">Medicago tribuloides</name>
    <dbReference type="NCBI Taxonomy" id="3880"/>
    <lineage>
        <taxon>Eukaryota</taxon>
        <taxon>Viridiplantae</taxon>
        <taxon>Streptophyta</taxon>
        <taxon>Embryophyta</taxon>
        <taxon>Tracheophyta</taxon>
        <taxon>Spermatophyta</taxon>
        <taxon>Magnoliopsida</taxon>
        <taxon>eudicotyledons</taxon>
        <taxon>Gunneridae</taxon>
        <taxon>Pentapetalae</taxon>
        <taxon>rosids</taxon>
        <taxon>fabids</taxon>
        <taxon>Fabales</taxon>
        <taxon>Fabaceae</taxon>
        <taxon>Papilionoideae</taxon>
        <taxon>50 kb inversion clade</taxon>
        <taxon>NPAAA clade</taxon>
        <taxon>Hologalegina</taxon>
        <taxon>IRL clade</taxon>
        <taxon>Trifolieae</taxon>
        <taxon>Medicago</taxon>
    </lineage>
</organism>
<evidence type="ECO:0000313" key="2">
    <source>
        <dbReference type="EnsemblPlants" id="KEH18832"/>
    </source>
</evidence>
<name>A0A072TN48_MEDTR</name>
<gene>
    <name evidence="1" type="ordered locus">MTR_8g028820</name>
</gene>
<dbReference type="EnsemblPlants" id="KEH18832">
    <property type="protein sequence ID" value="KEH18832"/>
    <property type="gene ID" value="MTR_8g028820"/>
</dbReference>
<dbReference type="HOGENOM" id="CLU_1984933_0_0_1"/>
<reference evidence="1 3" key="2">
    <citation type="journal article" date="2014" name="BMC Genomics">
        <title>An improved genome release (version Mt4.0) for the model legume Medicago truncatula.</title>
        <authorList>
            <person name="Tang H."/>
            <person name="Krishnakumar V."/>
            <person name="Bidwell S."/>
            <person name="Rosen B."/>
            <person name="Chan A."/>
            <person name="Zhou S."/>
            <person name="Gentzbittel L."/>
            <person name="Childs K.L."/>
            <person name="Yandell M."/>
            <person name="Gundlach H."/>
            <person name="Mayer K.F."/>
            <person name="Schwartz D.C."/>
            <person name="Town C.D."/>
        </authorList>
    </citation>
    <scope>GENOME REANNOTATION</scope>
    <source>
        <strain evidence="1">A17</strain>
        <strain evidence="2 3">cv. Jemalong A17</strain>
    </source>
</reference>
<keyword evidence="3" id="KW-1185">Reference proteome</keyword>
<evidence type="ECO:0000313" key="3">
    <source>
        <dbReference type="Proteomes" id="UP000002051"/>
    </source>
</evidence>
<dbReference type="Proteomes" id="UP000002051">
    <property type="component" value="Chromosome 8"/>
</dbReference>
<dbReference type="PaxDb" id="3880-AES78727"/>
<reference evidence="1 3" key="1">
    <citation type="journal article" date="2011" name="Nature">
        <title>The Medicago genome provides insight into the evolution of rhizobial symbioses.</title>
        <authorList>
            <person name="Young N.D."/>
            <person name="Debelle F."/>
            <person name="Oldroyd G.E."/>
            <person name="Geurts R."/>
            <person name="Cannon S.B."/>
            <person name="Udvardi M.K."/>
            <person name="Benedito V.A."/>
            <person name="Mayer K.F."/>
            <person name="Gouzy J."/>
            <person name="Schoof H."/>
            <person name="Van de Peer Y."/>
            <person name="Proost S."/>
            <person name="Cook D.R."/>
            <person name="Meyers B.C."/>
            <person name="Spannagl M."/>
            <person name="Cheung F."/>
            <person name="De Mita S."/>
            <person name="Krishnakumar V."/>
            <person name="Gundlach H."/>
            <person name="Zhou S."/>
            <person name="Mudge J."/>
            <person name="Bharti A.K."/>
            <person name="Murray J.D."/>
            <person name="Naoumkina M.A."/>
            <person name="Rosen B."/>
            <person name="Silverstein K.A."/>
            <person name="Tang H."/>
            <person name="Rombauts S."/>
            <person name="Zhao P.X."/>
            <person name="Zhou P."/>
            <person name="Barbe V."/>
            <person name="Bardou P."/>
            <person name="Bechner M."/>
            <person name="Bellec A."/>
            <person name="Berger A."/>
            <person name="Berges H."/>
            <person name="Bidwell S."/>
            <person name="Bisseling T."/>
            <person name="Choisne N."/>
            <person name="Couloux A."/>
            <person name="Denny R."/>
            <person name="Deshpande S."/>
            <person name="Dai X."/>
            <person name="Doyle J.J."/>
            <person name="Dudez A.M."/>
            <person name="Farmer A.D."/>
            <person name="Fouteau S."/>
            <person name="Franken C."/>
            <person name="Gibelin C."/>
            <person name="Gish J."/>
            <person name="Goldstein S."/>
            <person name="Gonzalez A.J."/>
            <person name="Green P.J."/>
            <person name="Hallab A."/>
            <person name="Hartog M."/>
            <person name="Hua A."/>
            <person name="Humphray S.J."/>
            <person name="Jeong D.H."/>
            <person name="Jing Y."/>
            <person name="Jocker A."/>
            <person name="Kenton S.M."/>
            <person name="Kim D.J."/>
            <person name="Klee K."/>
            <person name="Lai H."/>
            <person name="Lang C."/>
            <person name="Lin S."/>
            <person name="Macmil S.L."/>
            <person name="Magdelenat G."/>
            <person name="Matthews L."/>
            <person name="McCorrison J."/>
            <person name="Monaghan E.L."/>
            <person name="Mun J.H."/>
            <person name="Najar F.Z."/>
            <person name="Nicholson C."/>
            <person name="Noirot C."/>
            <person name="O'Bleness M."/>
            <person name="Paule C.R."/>
            <person name="Poulain J."/>
            <person name="Prion F."/>
            <person name="Qin B."/>
            <person name="Qu C."/>
            <person name="Retzel E.F."/>
            <person name="Riddle C."/>
            <person name="Sallet E."/>
            <person name="Samain S."/>
            <person name="Samson N."/>
            <person name="Sanders I."/>
            <person name="Saurat O."/>
            <person name="Scarpelli C."/>
            <person name="Schiex T."/>
            <person name="Segurens B."/>
            <person name="Severin A.J."/>
            <person name="Sherrier D.J."/>
            <person name="Shi R."/>
            <person name="Sims S."/>
            <person name="Singer S.R."/>
            <person name="Sinharoy S."/>
            <person name="Sterck L."/>
            <person name="Viollet A."/>
            <person name="Wang B.B."/>
            <person name="Wang K."/>
            <person name="Wang M."/>
            <person name="Wang X."/>
            <person name="Warfsmann J."/>
            <person name="Weissenbach J."/>
            <person name="White D.D."/>
            <person name="White J.D."/>
            <person name="Wiley G.B."/>
            <person name="Wincker P."/>
            <person name="Xing Y."/>
            <person name="Yang L."/>
            <person name="Yao Z."/>
            <person name="Ying F."/>
            <person name="Zhai J."/>
            <person name="Zhou L."/>
            <person name="Zuber A."/>
            <person name="Denarie J."/>
            <person name="Dixon R.A."/>
            <person name="May G.D."/>
            <person name="Schwartz D.C."/>
            <person name="Rogers J."/>
            <person name="Quetier F."/>
            <person name="Town C.D."/>
            <person name="Roe B.A."/>
        </authorList>
    </citation>
    <scope>NUCLEOTIDE SEQUENCE [LARGE SCALE GENOMIC DNA]</scope>
    <source>
        <strain evidence="1">A17</strain>
        <strain evidence="2 3">cv. Jemalong A17</strain>
    </source>
</reference>
<sequence>MEDGTQIGEVLYHMNFDRFINQKMLGHLLIFTRGGLILWSYSNNALKGLILWSSLGMHMELRTLLNSQMTVTKKGENDHFVVASNVNGYNLKINGSGIVSVNGKDKDNDNDNDSANNVAFDVNCYS</sequence>
<evidence type="ECO:0000313" key="1">
    <source>
        <dbReference type="EMBL" id="KEH18832.1"/>
    </source>
</evidence>
<dbReference type="AlphaFoldDB" id="A0A072TN48"/>
<accession>A0A072TN48</accession>
<protein>
    <submittedName>
        <fullName evidence="1 2">Uncharacterized protein</fullName>
    </submittedName>
</protein>
<reference evidence="2" key="3">
    <citation type="submission" date="2015-04" db="UniProtKB">
        <authorList>
            <consortium name="EnsemblPlants"/>
        </authorList>
    </citation>
    <scope>IDENTIFICATION</scope>
    <source>
        <strain evidence="2">cv. Jemalong A17</strain>
    </source>
</reference>